<dbReference type="OrthoDB" id="1065058at2759"/>
<dbReference type="VEuPathDB" id="TriTrypDB:Tc_MARK_6201"/>
<dbReference type="PANTHER" id="PTHR47438:SF1">
    <property type="entry name" value="PHOSPHATE METABOLISM PROTEIN 8-RELATED"/>
    <property type="match status" value="1"/>
</dbReference>
<dbReference type="InterPro" id="IPR036412">
    <property type="entry name" value="HAD-like_sf"/>
</dbReference>
<comment type="caution">
    <text evidence="1">The sequence shown here is derived from an EMBL/GenBank/DDBJ whole genome shotgun (WGS) entry which is preliminary data.</text>
</comment>
<gene>
    <name evidence="1" type="ORF">C4B63_81g41</name>
</gene>
<dbReference type="EMBL" id="PRFA01000081">
    <property type="protein sequence ID" value="PWU88002.1"/>
    <property type="molecule type" value="Genomic_DNA"/>
</dbReference>
<dbReference type="Gene3D" id="1.10.150.450">
    <property type="match status" value="1"/>
</dbReference>
<evidence type="ECO:0000313" key="2">
    <source>
        <dbReference type="Proteomes" id="UP000246121"/>
    </source>
</evidence>
<dbReference type="AlphaFoldDB" id="A0A2V2UXV0"/>
<dbReference type="PANTHER" id="PTHR47438">
    <property type="entry name" value="PHOSPHATE METABOLISM PROTEIN 8-RELATED"/>
    <property type="match status" value="1"/>
</dbReference>
<proteinExistence type="predicted"/>
<dbReference type="VEuPathDB" id="TriTrypDB:TcG_05687"/>
<dbReference type="VEuPathDB" id="TriTrypDB:C3747_114g30"/>
<dbReference type="VEuPathDB" id="TriTrypDB:TCSYLVIO_004995"/>
<dbReference type="GO" id="GO:0008252">
    <property type="term" value="F:nucleotidase activity"/>
    <property type="evidence" value="ECO:0007669"/>
    <property type="project" value="TreeGrafter"/>
</dbReference>
<evidence type="ECO:0008006" key="3">
    <source>
        <dbReference type="Google" id="ProtNLM"/>
    </source>
</evidence>
<dbReference type="VEuPathDB" id="TriTrypDB:ECC02_001990"/>
<dbReference type="Pfam" id="PF00702">
    <property type="entry name" value="Hydrolase"/>
    <property type="match status" value="1"/>
</dbReference>
<dbReference type="InterPro" id="IPR023214">
    <property type="entry name" value="HAD_sf"/>
</dbReference>
<protein>
    <recommendedName>
        <fullName evidence="3">Haloacid dehalogenase-like hydrolase</fullName>
    </recommendedName>
</protein>
<evidence type="ECO:0000313" key="1">
    <source>
        <dbReference type="EMBL" id="PWU88002.1"/>
    </source>
</evidence>
<dbReference type="InterPro" id="IPR052791">
    <property type="entry name" value="SSM1_domain"/>
</dbReference>
<dbReference type="GO" id="GO:0006206">
    <property type="term" value="P:pyrimidine nucleobase metabolic process"/>
    <property type="evidence" value="ECO:0007669"/>
    <property type="project" value="TreeGrafter"/>
</dbReference>
<dbReference type="GO" id="GO:0009166">
    <property type="term" value="P:nucleotide catabolic process"/>
    <property type="evidence" value="ECO:0007669"/>
    <property type="project" value="TreeGrafter"/>
</dbReference>
<organism evidence="1 2">
    <name type="scientific">Trypanosoma cruzi</name>
    <dbReference type="NCBI Taxonomy" id="5693"/>
    <lineage>
        <taxon>Eukaryota</taxon>
        <taxon>Discoba</taxon>
        <taxon>Euglenozoa</taxon>
        <taxon>Kinetoplastea</taxon>
        <taxon>Metakinetoplastina</taxon>
        <taxon>Trypanosomatida</taxon>
        <taxon>Trypanosomatidae</taxon>
        <taxon>Trypanosoma</taxon>
        <taxon>Schizotrypanum</taxon>
    </lineage>
</organism>
<dbReference type="Proteomes" id="UP000246121">
    <property type="component" value="Unassembled WGS sequence"/>
</dbReference>
<name>A0A2V2UXV0_TRYCR</name>
<dbReference type="VEuPathDB" id="TriTrypDB:TcCL_NonESM06116"/>
<dbReference type="VEuPathDB" id="TriTrypDB:C4B63_81g41"/>
<dbReference type="VEuPathDB" id="TriTrypDB:TcBrA4_0017440"/>
<dbReference type="VEuPathDB" id="TriTrypDB:TcCLB.510187.280"/>
<dbReference type="VEuPathDB" id="TriTrypDB:TCDM_06570"/>
<accession>A0A2V2UXV0</accession>
<dbReference type="Gene3D" id="3.40.50.1000">
    <property type="entry name" value="HAD superfamily/HAD-like"/>
    <property type="match status" value="1"/>
</dbReference>
<sequence length="246" mass="28137">MNQLVVFLDIDNTLYSGEEYHSLAEQIRDGLVEYVGNWLQLTPQESEAYVVHCFEKYGLTIAGLMHEQKGFDAEAATDFLYSRCDFSHLQESPRLREMLSRLRKNHHLYFFTNASRRHATTVLQALGLSSDELPMSGFTYEDQWAQTAPVPCNKPMRNAYIAVIKVVKKWLQDAEWVTAECMVMVDDSACNLIEPLVLGLNAVWVSHGHPIPDVLAEKKNTGRLFCITDIIELEDIIKQITINREN</sequence>
<dbReference type="SUPFAM" id="SSF56784">
    <property type="entry name" value="HAD-like"/>
    <property type="match status" value="1"/>
</dbReference>
<reference evidence="1 2" key="1">
    <citation type="journal article" date="2018" name="Microb. Genom.">
        <title>Expanding an expanded genome: long-read sequencing of Trypanosoma cruzi.</title>
        <authorList>
            <person name="Berna L."/>
            <person name="Rodriguez M."/>
            <person name="Chiribao M.L."/>
            <person name="Parodi-Talice A."/>
            <person name="Pita S."/>
            <person name="Rijo G."/>
            <person name="Alvarez-Valin F."/>
            <person name="Robello C."/>
        </authorList>
    </citation>
    <scope>NUCLEOTIDE SEQUENCE [LARGE SCALE GENOMIC DNA]</scope>
    <source>
        <strain evidence="1 2">Dm28c</strain>
    </source>
</reference>